<feature type="transmembrane region" description="Helical" evidence="2">
    <location>
        <begin position="47"/>
        <end position="66"/>
    </location>
</feature>
<dbReference type="OrthoDB" id="527058at2"/>
<reference evidence="3 4" key="1">
    <citation type="submission" date="2016-11" db="EMBL/GenBank/DDBJ databases">
        <title>Draft Genome Sequences of Nine Cyanobacterial Strains from Diverse Habitats.</title>
        <authorList>
            <person name="Zhu T."/>
            <person name="Hou S."/>
            <person name="Lu X."/>
            <person name="Hess W.R."/>
        </authorList>
    </citation>
    <scope>NUCLEOTIDE SEQUENCE [LARGE SCALE GENOMIC DNA]</scope>
    <source>
        <strain evidence="3 4">IAM M-71</strain>
    </source>
</reference>
<feature type="transmembrane region" description="Helical" evidence="2">
    <location>
        <begin position="99"/>
        <end position="117"/>
    </location>
</feature>
<feature type="transmembrane region" description="Helical" evidence="2">
    <location>
        <begin position="73"/>
        <end position="93"/>
    </location>
</feature>
<keyword evidence="2" id="KW-0812">Transmembrane</keyword>
<evidence type="ECO:0008006" key="5">
    <source>
        <dbReference type="Google" id="ProtNLM"/>
    </source>
</evidence>
<evidence type="ECO:0000313" key="4">
    <source>
        <dbReference type="Proteomes" id="UP000185860"/>
    </source>
</evidence>
<evidence type="ECO:0000256" key="1">
    <source>
        <dbReference type="SAM" id="MobiDB-lite"/>
    </source>
</evidence>
<protein>
    <recommendedName>
        <fullName evidence="5">DUF5357 domain-containing protein</fullName>
    </recommendedName>
</protein>
<dbReference type="Pfam" id="PF17310">
    <property type="entry name" value="DUF5357"/>
    <property type="match status" value="1"/>
</dbReference>
<feature type="compositionally biased region" description="Polar residues" evidence="1">
    <location>
        <begin position="308"/>
        <end position="325"/>
    </location>
</feature>
<organism evidence="3 4">
    <name type="scientific">[Phormidium ambiguum] IAM M-71</name>
    <dbReference type="NCBI Taxonomy" id="454136"/>
    <lineage>
        <taxon>Bacteria</taxon>
        <taxon>Bacillati</taxon>
        <taxon>Cyanobacteriota</taxon>
        <taxon>Cyanophyceae</taxon>
        <taxon>Oscillatoriophycideae</taxon>
        <taxon>Aerosakkonematales</taxon>
        <taxon>Aerosakkonemataceae</taxon>
        <taxon>Floridanema</taxon>
    </lineage>
</organism>
<keyword evidence="2" id="KW-1133">Transmembrane helix</keyword>
<accession>A0A1U7I953</accession>
<evidence type="ECO:0000313" key="3">
    <source>
        <dbReference type="EMBL" id="OKH33044.1"/>
    </source>
</evidence>
<feature type="transmembrane region" description="Helical" evidence="2">
    <location>
        <begin position="138"/>
        <end position="158"/>
    </location>
</feature>
<keyword evidence="2" id="KW-0472">Membrane</keyword>
<proteinExistence type="predicted"/>
<feature type="region of interest" description="Disordered" evidence="1">
    <location>
        <begin position="286"/>
        <end position="325"/>
    </location>
</feature>
<dbReference type="EMBL" id="MRCE01000033">
    <property type="protein sequence ID" value="OKH33044.1"/>
    <property type="molecule type" value="Genomic_DNA"/>
</dbReference>
<sequence>MNNFSKAFSPIINLFKPSRFSWQTVIIISIAIWIVAGFFWLNGNLILQNRFAILGSVIVIIGFGWFTFENPLIIRGYSLSTWILVELICLFLASLLPELAPFILMLWPALSAIAAAWPEFIAADKKVKNLTSEKRLKLIIWLLFHLIISCWINFSLIIQDWISQYPSLLADNFSQSDFVIKIQPFSPSITEGEKVVNVMEQYLKNQINFKPWTLAENWLKNPNQQKKMLTQAKEAMIVVKEKDLWKFRTTVTAQKTGYNLSMIAEWLGPSYHPQGYLLKKDCQVSPVTQQPNPNNSNLRRSRRTNTRVMKTTGTGLNKPSPNVNKPTMTTAKPIKVANVQCQSVTKQIIEQNQPKSSPKL</sequence>
<gene>
    <name evidence="3" type="ORF">NIES2119_24420</name>
</gene>
<evidence type="ECO:0000256" key="2">
    <source>
        <dbReference type="SAM" id="Phobius"/>
    </source>
</evidence>
<feature type="transmembrane region" description="Helical" evidence="2">
    <location>
        <begin position="20"/>
        <end position="41"/>
    </location>
</feature>
<dbReference type="STRING" id="454136.NIES2119_24420"/>
<dbReference type="Proteomes" id="UP000185860">
    <property type="component" value="Unassembled WGS sequence"/>
</dbReference>
<dbReference type="InterPro" id="IPR020360">
    <property type="entry name" value="Uncharacterised_alr2393"/>
</dbReference>
<dbReference type="RefSeq" id="WP_073596099.1">
    <property type="nucleotide sequence ID" value="NZ_MRCE01000033.1"/>
</dbReference>
<dbReference type="AlphaFoldDB" id="A0A1U7I953"/>
<comment type="caution">
    <text evidence="3">The sequence shown here is derived from an EMBL/GenBank/DDBJ whole genome shotgun (WGS) entry which is preliminary data.</text>
</comment>
<name>A0A1U7I953_9CYAN</name>